<name>A0AAV2C8I0_9ROSI</name>
<feature type="compositionally biased region" description="Polar residues" evidence="1">
    <location>
        <begin position="760"/>
        <end position="770"/>
    </location>
</feature>
<accession>A0AAV2C8I0</accession>
<feature type="compositionally biased region" description="Low complexity" evidence="1">
    <location>
        <begin position="743"/>
        <end position="753"/>
    </location>
</feature>
<feature type="compositionally biased region" description="Low complexity" evidence="1">
    <location>
        <begin position="1323"/>
        <end position="1338"/>
    </location>
</feature>
<dbReference type="PROSITE" id="PS50076">
    <property type="entry name" value="DNAJ_2"/>
    <property type="match status" value="1"/>
</dbReference>
<dbReference type="SMART" id="SM00028">
    <property type="entry name" value="TPR"/>
    <property type="match status" value="7"/>
</dbReference>
<feature type="compositionally biased region" description="Polar residues" evidence="1">
    <location>
        <begin position="237"/>
        <end position="246"/>
    </location>
</feature>
<feature type="compositionally biased region" description="Polar residues" evidence="1">
    <location>
        <begin position="53"/>
        <end position="65"/>
    </location>
</feature>
<dbReference type="Proteomes" id="UP001497516">
    <property type="component" value="Chromosome 1"/>
</dbReference>
<dbReference type="SMART" id="SM00271">
    <property type="entry name" value="DnaJ"/>
    <property type="match status" value="1"/>
</dbReference>
<dbReference type="Pfam" id="PF00226">
    <property type="entry name" value="DnaJ"/>
    <property type="match status" value="1"/>
</dbReference>
<dbReference type="EMBL" id="OZ034813">
    <property type="protein sequence ID" value="CAL1352379.1"/>
    <property type="molecule type" value="Genomic_DNA"/>
</dbReference>
<evidence type="ECO:0000256" key="1">
    <source>
        <dbReference type="SAM" id="MobiDB-lite"/>
    </source>
</evidence>
<evidence type="ECO:0000313" key="3">
    <source>
        <dbReference type="EMBL" id="CAL1352379.1"/>
    </source>
</evidence>
<feature type="compositionally biased region" description="Basic residues" evidence="1">
    <location>
        <begin position="521"/>
        <end position="538"/>
    </location>
</feature>
<feature type="compositionally biased region" description="Basic and acidic residues" evidence="1">
    <location>
        <begin position="1194"/>
        <end position="1208"/>
    </location>
</feature>
<dbReference type="SUPFAM" id="SSF46565">
    <property type="entry name" value="Chaperone J-domain"/>
    <property type="match status" value="1"/>
</dbReference>
<dbReference type="PRINTS" id="PR00625">
    <property type="entry name" value="JDOMAIN"/>
</dbReference>
<dbReference type="Gene3D" id="1.10.287.110">
    <property type="entry name" value="DnaJ domain"/>
    <property type="match status" value="1"/>
</dbReference>
<dbReference type="SUPFAM" id="SSF48452">
    <property type="entry name" value="TPR-like"/>
    <property type="match status" value="2"/>
</dbReference>
<feature type="region of interest" description="Disordered" evidence="1">
    <location>
        <begin position="711"/>
        <end position="775"/>
    </location>
</feature>
<evidence type="ECO:0000313" key="4">
    <source>
        <dbReference type="Proteomes" id="UP001497516"/>
    </source>
</evidence>
<feature type="compositionally biased region" description="Low complexity" evidence="1">
    <location>
        <begin position="227"/>
        <end position="236"/>
    </location>
</feature>
<gene>
    <name evidence="3" type="ORF">LTRI10_LOCUS352</name>
</gene>
<reference evidence="3 4" key="1">
    <citation type="submission" date="2024-04" db="EMBL/GenBank/DDBJ databases">
        <authorList>
            <person name="Fracassetti M."/>
        </authorList>
    </citation>
    <scope>NUCLEOTIDE SEQUENCE [LARGE SCALE GENOMIC DNA]</scope>
</reference>
<feature type="region of interest" description="Disordered" evidence="1">
    <location>
        <begin position="1297"/>
        <end position="1349"/>
    </location>
</feature>
<feature type="compositionally biased region" description="Polar residues" evidence="1">
    <location>
        <begin position="719"/>
        <end position="742"/>
    </location>
</feature>
<feature type="region of interest" description="Disordered" evidence="1">
    <location>
        <begin position="40"/>
        <end position="74"/>
    </location>
</feature>
<feature type="compositionally biased region" description="Polar residues" evidence="1">
    <location>
        <begin position="1181"/>
        <end position="1193"/>
    </location>
</feature>
<dbReference type="InterPro" id="IPR036869">
    <property type="entry name" value="J_dom_sf"/>
</dbReference>
<feature type="region of interest" description="Disordered" evidence="1">
    <location>
        <begin position="507"/>
        <end position="558"/>
    </location>
</feature>
<dbReference type="InterPro" id="IPR001623">
    <property type="entry name" value="DnaJ_domain"/>
</dbReference>
<proteinExistence type="predicted"/>
<organism evidence="3 4">
    <name type="scientific">Linum trigynum</name>
    <dbReference type="NCBI Taxonomy" id="586398"/>
    <lineage>
        <taxon>Eukaryota</taxon>
        <taxon>Viridiplantae</taxon>
        <taxon>Streptophyta</taxon>
        <taxon>Embryophyta</taxon>
        <taxon>Tracheophyta</taxon>
        <taxon>Spermatophyta</taxon>
        <taxon>Magnoliopsida</taxon>
        <taxon>eudicotyledons</taxon>
        <taxon>Gunneridae</taxon>
        <taxon>Pentapetalae</taxon>
        <taxon>rosids</taxon>
        <taxon>fabids</taxon>
        <taxon>Malpighiales</taxon>
        <taxon>Linaceae</taxon>
        <taxon>Linum</taxon>
    </lineage>
</organism>
<dbReference type="PROSITE" id="PS00636">
    <property type="entry name" value="DNAJ_1"/>
    <property type="match status" value="1"/>
</dbReference>
<evidence type="ECO:0000259" key="2">
    <source>
        <dbReference type="PROSITE" id="PS50076"/>
    </source>
</evidence>
<protein>
    <recommendedName>
        <fullName evidence="2">J domain-containing protein</fullName>
    </recommendedName>
</protein>
<feature type="region of interest" description="Disordered" evidence="1">
    <location>
        <begin position="1175"/>
        <end position="1208"/>
    </location>
</feature>
<sequence length="1363" mass="147054">MPAAALDIGSRMTTPRDAADNLFGPGLSFDFGPIPSADPKSLFASGGGGGASQLESDLATKNSSGVGAAESGRTRPRLVKVRRQINGRAKVASNGTGFNPFSSSDAISAKDVSNGIDCSSSSTSAGYVFVAPQSSWNDALKFNYGEKEEDSGCEMKPIRCENASSVSEAAEKKQANDGDKFDGGFDFLNLGSQGSGFVFGTAKAQSGNMVFPAANFVFSKDSLDPASSSNGQNNQSAETPQTSASDDSAGIRPANVAGYTISIGDGVFPSDTSSEKASTSYGCTVRNVRNEEQVSGVSFQPLSGKASYKDVENSDSAVRMNPVADLPDKLEKLNIDESKGLDGADKNPCTNDVPSFAFKSGKVAMSSSASCVNANIHEGNPAEAAGVEDTDSENLGLYKEQNHGMSGASTGCPISDSFTVPSGITSTAFEGGLEQDQVNGVAELSQAGTKSSVSWVGIGSGDSEAAGVMPERGENYSCSTSASEGLEVPVTEFRTPEWDPSCLKASLFPELNNKPSPTSKTRLRRDKKSKPTKGRMKHPSQNILFSKEGHLKNGDSPQVNMKSPQTYSPMDFSPYDGNATGRQYSLRDPVESNDCDKHSTVNAAGHGVGVNNCQDHGKSLAENAGIYGFHSERCFPSTDFSLGMGMSLTGSTSEPAHSNSSSCLVPGSLNMDNSSQQAQFCFASESEETKIARFSFSAGCSASGLLEKKHRYRKKNGRKTSGSIGNSTSPNAKSRSSSVQNFTHDTTTSSFDSTQDRTGHLSSQGITGNESEFRDHLSRPFVPPTVAIVGACEAWRLRGNQAYRDGELSRAEDFYSQGINSVPSSELLACLEPLVICYSNRAAARMSLGNIREALQDCLMAASLDPSFLKVQIRAANCYLLLGEVEDALLCFNKCLETSNGVCLDRRITIEAAEGVHKAKKVADCIDRSNELLEQKTPDTSSTALESIDDALSISPYSERLLEMKAEFMFKLRKYEEVIKFCEQTLPAGETKIDGFGNDSQSVNTISSQSQSCSVSRLWRWRSISKSYFNLGKLDDAVDLLGKIEKMGPFSDKYASRLFESSISVLATIRDLLQHKTAGNEAFRSGNYKEAVEQYSAALSSNIESRPFAAICFCNRAAAYQAMGQIADAIADCSLSVALDGNYSKAVSRRATLHEMIRDYGQAASDLQRFITIRENRPDVGQSSTPRRSTSGSKELKQYRRKLSSMEEEAKKGTTMDLYRILGVKESDSAADIKKAYRKAALRHHPDKAGQLLARSESGDGLWKEIVDKVHVDADRLFKMIGEAYAVLSDSDKRSKYDHEEDIRKLSKENQGNSSNRRTADHSSSTYSSPFSSAYTPFGKSEYRRSNRQQDSWRTYGYSYSRW</sequence>
<dbReference type="Gene3D" id="1.25.40.10">
    <property type="entry name" value="Tetratricopeptide repeat domain"/>
    <property type="match status" value="3"/>
</dbReference>
<dbReference type="InterPro" id="IPR019734">
    <property type="entry name" value="TPR_rpt"/>
</dbReference>
<feature type="domain" description="J" evidence="2">
    <location>
        <begin position="1217"/>
        <end position="1301"/>
    </location>
</feature>
<dbReference type="InterPro" id="IPR011990">
    <property type="entry name" value="TPR-like_helical_dom_sf"/>
</dbReference>
<feature type="compositionally biased region" description="Basic and acidic residues" evidence="1">
    <location>
        <begin position="1297"/>
        <end position="1308"/>
    </location>
</feature>
<keyword evidence="4" id="KW-1185">Reference proteome</keyword>
<dbReference type="InterPro" id="IPR018253">
    <property type="entry name" value="DnaJ_domain_CS"/>
</dbReference>
<dbReference type="PANTHER" id="PTHR45181:SF8">
    <property type="entry name" value="HEAT SHOCK PROTEIN DNAJ WITH TETRATRICOPEPTIDE REPEAT-CONTAINING PROTEIN"/>
    <property type="match status" value="1"/>
</dbReference>
<dbReference type="CDD" id="cd06257">
    <property type="entry name" value="DnaJ"/>
    <property type="match status" value="1"/>
</dbReference>
<feature type="region of interest" description="Disordered" evidence="1">
    <location>
        <begin position="224"/>
        <end position="251"/>
    </location>
</feature>
<dbReference type="PANTHER" id="PTHR45181">
    <property type="entry name" value="HEAT SHOCK PROTEIN DNAJ WITH TETRATRICOPEPTIDE REPEAT-CONTAINING PROTEIN"/>
    <property type="match status" value="1"/>
</dbReference>